<dbReference type="Proteomes" id="UP000006044">
    <property type="component" value="Unassembled WGS sequence"/>
</dbReference>
<dbReference type="InterPro" id="IPR012910">
    <property type="entry name" value="Plug_dom"/>
</dbReference>
<feature type="signal peptide" evidence="2">
    <location>
        <begin position="1"/>
        <end position="31"/>
    </location>
</feature>
<dbReference type="InterPro" id="IPR037066">
    <property type="entry name" value="Plug_dom_sf"/>
</dbReference>
<evidence type="ECO:0000256" key="2">
    <source>
        <dbReference type="SAM" id="SignalP"/>
    </source>
</evidence>
<dbReference type="InterPro" id="IPR039426">
    <property type="entry name" value="TonB-dep_rcpt-like"/>
</dbReference>
<keyword evidence="1" id="KW-0812">Transmembrane</keyword>
<evidence type="ECO:0000259" key="3">
    <source>
        <dbReference type="Pfam" id="PF07715"/>
    </source>
</evidence>
<proteinExistence type="inferred from homology"/>
<dbReference type="NCBIfam" id="TIGR04057">
    <property type="entry name" value="SusC_RagA_signa"/>
    <property type="match status" value="1"/>
</dbReference>
<dbReference type="InterPro" id="IPR023996">
    <property type="entry name" value="TonB-dep_OMP_SusC/RagA"/>
</dbReference>
<dbReference type="SUPFAM" id="SSF56935">
    <property type="entry name" value="Porins"/>
    <property type="match status" value="1"/>
</dbReference>
<dbReference type="Gene3D" id="2.170.130.10">
    <property type="entry name" value="TonB-dependent receptor, plug domain"/>
    <property type="match status" value="1"/>
</dbReference>
<dbReference type="Pfam" id="PF07715">
    <property type="entry name" value="Plug"/>
    <property type="match status" value="1"/>
</dbReference>
<dbReference type="InterPro" id="IPR018247">
    <property type="entry name" value="EF_Hand_1_Ca_BS"/>
</dbReference>
<evidence type="ECO:0000256" key="1">
    <source>
        <dbReference type="PROSITE-ProRule" id="PRU01360"/>
    </source>
</evidence>
<keyword evidence="1" id="KW-0472">Membrane</keyword>
<dbReference type="InterPro" id="IPR023997">
    <property type="entry name" value="TonB-dep_OMP_SusC/RagA_CS"/>
</dbReference>
<comment type="subcellular location">
    <subcellularLocation>
        <location evidence="1">Cell outer membrane</location>
        <topology evidence="1">Multi-pass membrane protein</topology>
    </subcellularLocation>
</comment>
<protein>
    <submittedName>
        <fullName evidence="4">SusC/RagA family TonB-linked outer membrane protein</fullName>
    </submittedName>
</protein>
<evidence type="ECO:0000313" key="4">
    <source>
        <dbReference type="EMBL" id="EJZ63905.1"/>
    </source>
</evidence>
<dbReference type="GO" id="GO:0009279">
    <property type="term" value="C:cell outer membrane"/>
    <property type="evidence" value="ECO:0007669"/>
    <property type="project" value="UniProtKB-SubCell"/>
</dbReference>
<dbReference type="eggNOG" id="COG4206">
    <property type="taxonomic scope" value="Bacteria"/>
</dbReference>
<reference evidence="4 5" key="1">
    <citation type="submission" date="2012-08" db="EMBL/GenBank/DDBJ databases">
        <title>The Genome Sequence of Barnesiella intestinihominis YIT 11860.</title>
        <authorList>
            <consortium name="The Broad Institute Genome Sequencing Platform"/>
            <person name="Earl A."/>
            <person name="Ward D."/>
            <person name="Feldgarden M."/>
            <person name="Gevers D."/>
            <person name="Morotomi M."/>
            <person name="Walker B."/>
            <person name="Young S.K."/>
            <person name="Zeng Q."/>
            <person name="Gargeya S."/>
            <person name="Fitzgerald M."/>
            <person name="Haas B."/>
            <person name="Abouelleil A."/>
            <person name="Alvarado L."/>
            <person name="Arachchi H.M."/>
            <person name="Berlin A.M."/>
            <person name="Chapman S.B."/>
            <person name="Goldberg J."/>
            <person name="Griggs A."/>
            <person name="Gujja S."/>
            <person name="Hansen M."/>
            <person name="Howarth C."/>
            <person name="Imamovic A."/>
            <person name="Larimer J."/>
            <person name="McCowen C."/>
            <person name="Montmayeur A."/>
            <person name="Murphy C."/>
            <person name="Neiman D."/>
            <person name="Pearson M."/>
            <person name="Priest M."/>
            <person name="Roberts A."/>
            <person name="Saif S."/>
            <person name="Shea T."/>
            <person name="Sisk P."/>
            <person name="Sykes S."/>
            <person name="Wortman J."/>
            <person name="Nusbaum C."/>
            <person name="Birren B."/>
        </authorList>
    </citation>
    <scope>NUCLEOTIDE SEQUENCE [LARGE SCALE GENOMIC DNA]</scope>
    <source>
        <strain evidence="4 5">YIT 11860</strain>
    </source>
</reference>
<comment type="similarity">
    <text evidence="1">Belongs to the TonB-dependent receptor family.</text>
</comment>
<keyword evidence="1" id="KW-0998">Cell outer membrane</keyword>
<dbReference type="HOGENOM" id="CLU_004317_1_0_10"/>
<dbReference type="PATRIC" id="fig|742726.3.peg.1828"/>
<keyword evidence="2" id="KW-0732">Signal</keyword>
<sequence length="937" mass="105305">MINMKIKKDCLMKHKIFLLVQGLLFTGLLSAQVVHTDSTFSEKMIPIAYGERAEWEMTGAISSVKGDEMSKSFTTNVANTLYARLPGLTVGQQSGEPGNDAPTLHARGISTFGTGRDVTIIIDGFPSTLELFQQLTPQEIESVNLLKDAASAAIYGNKAANGVLLVKTKRGVNAPLELKLGIRFGMQQAMRLPDFLGSYDYAQLYNEAMVNDLGPGSEVYSPADLEAYKNGTDKYRYPNVNWYNQLLRTLSPLADYDLSARGGSDVVRYFVLLNVATNKGLYKGTEKESDYTKDFSYTRYNFRTNVDVKLSKRISSEFTLGGSVEDRVNPGRVRNDVSGEYSTNVFNLIAKLPPNAFPIYHENGQIGGNSAYYNPWAEITETGYYSTNKRSAQLSAKLIGDLGMITPGLSISGAVGFNTIYKSYTIASRDYARYDMSGQQFGETSSMSISESAYNQWRNFVVHGFVNYDRVFGEHHVDAMLMGGYEEYNVSSTDLPYKDIVSGGRLTYSYDKRYVAEFSFAYSGNDNYARGKRFGFFPAGSLGYVISNEEFLKGNKIVDYLKLRASYGLTGNKDNGSTRFPYNQYYTGGNYYLGQSNAASYYYVQNYYANPDATWEKDRKFNIGIDAVLFDRLSITADYFKEKRYDILTMPYDVLPSFVGFKRPELNIGRVSNQGFEAVVRYTGKETKDLTWFVEASAWFARNKILYNAEAPQNYAYQYRTGHRVDQPFLLEALGFFNDQNEIDSSPKQTFAAVQPGDLKYADLNNDKRIDSEDFKAIGYTDVPECTLGLHAGLTYKGFDFDVLFQGALNRSVYWSGSYFEAFQNDGQISSIALNRWTEDTKSTATYPRLSASNNLNNYQSSSFWQKNGDFLKLRSLEIGYTIPKNLTRKIKIEGVRVFMNGTNLFSLDHMDGFTDPETMTGYPAMRTVSLGLSVQL</sequence>
<dbReference type="PROSITE" id="PS00018">
    <property type="entry name" value="EF_HAND_1"/>
    <property type="match status" value="1"/>
</dbReference>
<name>K0XJ78_9BACT</name>
<keyword evidence="1" id="KW-0813">Transport</keyword>
<dbReference type="AlphaFoldDB" id="K0XJ78"/>
<dbReference type="EMBL" id="ADLE01000011">
    <property type="protein sequence ID" value="EJZ63905.1"/>
    <property type="molecule type" value="Genomic_DNA"/>
</dbReference>
<dbReference type="NCBIfam" id="TIGR04056">
    <property type="entry name" value="OMP_RagA_SusC"/>
    <property type="match status" value="1"/>
</dbReference>
<feature type="domain" description="TonB-dependent receptor plug" evidence="3">
    <location>
        <begin position="56"/>
        <end position="163"/>
    </location>
</feature>
<evidence type="ECO:0000313" key="5">
    <source>
        <dbReference type="Proteomes" id="UP000006044"/>
    </source>
</evidence>
<accession>K0XJ78</accession>
<comment type="caution">
    <text evidence="4">The sequence shown here is derived from an EMBL/GenBank/DDBJ whole genome shotgun (WGS) entry which is preliminary data.</text>
</comment>
<gene>
    <name evidence="4" type="ORF">HMPREF9448_01744</name>
</gene>
<organism evidence="4 5">
    <name type="scientific">Barnesiella intestinihominis YIT 11860</name>
    <dbReference type="NCBI Taxonomy" id="742726"/>
    <lineage>
        <taxon>Bacteria</taxon>
        <taxon>Pseudomonadati</taxon>
        <taxon>Bacteroidota</taxon>
        <taxon>Bacteroidia</taxon>
        <taxon>Bacteroidales</taxon>
        <taxon>Barnesiellaceae</taxon>
        <taxon>Barnesiella</taxon>
    </lineage>
</organism>
<keyword evidence="5" id="KW-1185">Reference proteome</keyword>
<dbReference type="STRING" id="742726.HMPREF9448_01744"/>
<keyword evidence="1" id="KW-1134">Transmembrane beta strand</keyword>
<feature type="chain" id="PRO_5003841287" evidence="2">
    <location>
        <begin position="32"/>
        <end position="937"/>
    </location>
</feature>
<dbReference type="PROSITE" id="PS52016">
    <property type="entry name" value="TONB_DEPENDENT_REC_3"/>
    <property type="match status" value="1"/>
</dbReference>